<keyword evidence="1" id="KW-0812">Transmembrane</keyword>
<keyword evidence="1" id="KW-1133">Transmembrane helix</keyword>
<comment type="caution">
    <text evidence="2">The sequence shown here is derived from an EMBL/GenBank/DDBJ whole genome shotgun (WGS) entry which is preliminary data.</text>
</comment>
<dbReference type="OrthoDB" id="9776971at2"/>
<sequence length="504" mass="53811">MTAAKRSWFRRLVRLALGLGALLLLAIVGLVAWLAVHLNGTPIGGDADWQPTAAVAPDGPQLGGGLDGFDSPYIGHTGSWDGSGGAMMGGSKIDALDDEVAMGLHWTFMCVYWNKLEPDGPVTDLANPPEPWRRLDAFVIAARQRGLNILMQAPVVGGNAGGPPAWAGRRQPGRSAPKKMQAAADFAGRLAERYAPGGVLAAQQGWGAGFGVRAWELDNEPESYRTSWAGQAGDYAEFVTLVGRSIRRHDPAAVIVAPGCAGGGHAYPWLREALDDGALHGSPDYQAAGQAYSLGPALDAASFHVYEGLDSFLTGQPRTIEVVYAEHKALFDEWAAQSDDRAPPRAYWHTEGNYDFLGVTSARRRADWRWQFFTRAFAAGVDKVCVMDASEAEQAAVARYVHHLPDPFPMHAAADQARVAAGSAEVFVHTDPTAEGAPAGRVWIAWSAPGDEPAEIEVPTRHDSVVVLDTRGGRRVLVPLGGAVRLRLPADKAASPSLMVVDRP</sequence>
<accession>A0A5C5UV83</accession>
<dbReference type="Gene3D" id="3.20.20.80">
    <property type="entry name" value="Glycosidases"/>
    <property type="match status" value="1"/>
</dbReference>
<feature type="transmembrane region" description="Helical" evidence="1">
    <location>
        <begin position="12"/>
        <end position="36"/>
    </location>
</feature>
<keyword evidence="1" id="KW-0472">Membrane</keyword>
<organism evidence="2 3">
    <name type="scientific">Posidoniimonas corsicana</name>
    <dbReference type="NCBI Taxonomy" id="1938618"/>
    <lineage>
        <taxon>Bacteria</taxon>
        <taxon>Pseudomonadati</taxon>
        <taxon>Planctomycetota</taxon>
        <taxon>Planctomycetia</taxon>
        <taxon>Pirellulales</taxon>
        <taxon>Lacipirellulaceae</taxon>
        <taxon>Posidoniimonas</taxon>
    </lineage>
</organism>
<evidence type="ECO:0000313" key="3">
    <source>
        <dbReference type="Proteomes" id="UP000316714"/>
    </source>
</evidence>
<proteinExistence type="predicted"/>
<evidence type="ECO:0000256" key="1">
    <source>
        <dbReference type="SAM" id="Phobius"/>
    </source>
</evidence>
<dbReference type="EMBL" id="SIHJ01000005">
    <property type="protein sequence ID" value="TWT30254.1"/>
    <property type="molecule type" value="Genomic_DNA"/>
</dbReference>
<evidence type="ECO:0000313" key="2">
    <source>
        <dbReference type="EMBL" id="TWT30254.1"/>
    </source>
</evidence>
<dbReference type="InterPro" id="IPR017853">
    <property type="entry name" value="GH"/>
</dbReference>
<reference evidence="2 3" key="1">
    <citation type="submission" date="2019-02" db="EMBL/GenBank/DDBJ databases">
        <title>Deep-cultivation of Planctomycetes and their phenomic and genomic characterization uncovers novel biology.</title>
        <authorList>
            <person name="Wiegand S."/>
            <person name="Jogler M."/>
            <person name="Boedeker C."/>
            <person name="Pinto D."/>
            <person name="Vollmers J."/>
            <person name="Rivas-Marin E."/>
            <person name="Kohn T."/>
            <person name="Peeters S.H."/>
            <person name="Heuer A."/>
            <person name="Rast P."/>
            <person name="Oberbeckmann S."/>
            <person name="Bunk B."/>
            <person name="Jeske O."/>
            <person name="Meyerdierks A."/>
            <person name="Storesund J.E."/>
            <person name="Kallscheuer N."/>
            <person name="Luecker S."/>
            <person name="Lage O.M."/>
            <person name="Pohl T."/>
            <person name="Merkel B.J."/>
            <person name="Hornburger P."/>
            <person name="Mueller R.-W."/>
            <person name="Bruemmer F."/>
            <person name="Labrenz M."/>
            <person name="Spormann A.M."/>
            <person name="Op Den Camp H."/>
            <person name="Overmann J."/>
            <person name="Amann R."/>
            <person name="Jetten M.S.M."/>
            <person name="Mascher T."/>
            <person name="Medema M.H."/>
            <person name="Devos D.P."/>
            <person name="Kaster A.-K."/>
            <person name="Ovreas L."/>
            <person name="Rohde M."/>
            <person name="Galperin M.Y."/>
            <person name="Jogler C."/>
        </authorList>
    </citation>
    <scope>NUCLEOTIDE SEQUENCE [LARGE SCALE GENOMIC DNA]</scope>
    <source>
        <strain evidence="2 3">KOR34</strain>
    </source>
</reference>
<name>A0A5C5UV83_9BACT</name>
<keyword evidence="3" id="KW-1185">Reference proteome</keyword>
<dbReference type="RefSeq" id="WP_146568620.1">
    <property type="nucleotide sequence ID" value="NZ_SIHJ01000005.1"/>
</dbReference>
<dbReference type="SUPFAM" id="SSF51445">
    <property type="entry name" value="(Trans)glycosidases"/>
    <property type="match status" value="1"/>
</dbReference>
<dbReference type="AlphaFoldDB" id="A0A5C5UV83"/>
<protein>
    <submittedName>
        <fullName evidence="2">Uncharacterized protein</fullName>
    </submittedName>
</protein>
<gene>
    <name evidence="2" type="ORF">KOR34_48120</name>
</gene>
<dbReference type="Proteomes" id="UP000316714">
    <property type="component" value="Unassembled WGS sequence"/>
</dbReference>